<protein>
    <submittedName>
        <fullName evidence="1">Uncharacterized protein</fullName>
    </submittedName>
</protein>
<organism evidence="1 2">
    <name type="scientific">Shigella flexneri</name>
    <dbReference type="NCBI Taxonomy" id="623"/>
    <lineage>
        <taxon>Bacteria</taxon>
        <taxon>Pseudomonadati</taxon>
        <taxon>Pseudomonadota</taxon>
        <taxon>Gammaproteobacteria</taxon>
        <taxon>Enterobacterales</taxon>
        <taxon>Enterobacteriaceae</taxon>
        <taxon>Shigella</taxon>
    </lineage>
</organism>
<proteinExistence type="predicted"/>
<name>A0A0H2UYF3_SHIFL</name>
<dbReference type="RefSeq" id="NP_706859.1">
    <property type="nucleotide sequence ID" value="NC_004337.2"/>
</dbReference>
<keyword evidence="2" id="KW-1185">Reference proteome</keyword>
<dbReference type="AlphaFoldDB" id="A0A0H2UYF3"/>
<dbReference type="GeneID" id="1023887"/>
<gene>
    <name evidence="1" type="ordered locus">SF0937</name>
</gene>
<dbReference type="HOGENOM" id="CLU_1863815_0_0_6"/>
<accession>A0A0H2UYF3</accession>
<dbReference type="Proteomes" id="UP000001006">
    <property type="component" value="Chromosome"/>
</dbReference>
<evidence type="ECO:0000313" key="1">
    <source>
        <dbReference type="EMBL" id="AAN42566.1"/>
    </source>
</evidence>
<dbReference type="EMBL" id="AE005674">
    <property type="protein sequence ID" value="AAN42566.1"/>
    <property type="molecule type" value="Genomic_DNA"/>
</dbReference>
<dbReference type="KEGG" id="sfl:SF0937"/>
<evidence type="ECO:0000313" key="2">
    <source>
        <dbReference type="Proteomes" id="UP000001006"/>
    </source>
</evidence>
<dbReference type="PaxDb" id="198214-SF0937"/>
<sequence>MASVVAWLANAVGCTPSAVPLKVNVAFLVTVTSQPSKAIGTSVLTPETAPLVCNLVALTFGNVTTESFVAATRVQAGAITLPLTFSCLSDRLTELLSMLTKKRTIGYKERVCVSSPWRVVLAFLLAPAPCWNMRGKN</sequence>
<reference evidence="1 2" key="1">
    <citation type="journal article" date="2002" name="Nucleic Acids Res.">
        <title>Genome sequence of Shigella flexneri 2a: insights into pathogenicity through comparison with genomes of Escherichia coli K12 and O157.</title>
        <authorList>
            <person name="Jin Q."/>
            <person name="Yuan Z."/>
            <person name="Xu J."/>
            <person name="Wang Y."/>
            <person name="Shen Y."/>
            <person name="Lu W."/>
            <person name="Wang J."/>
            <person name="Liu H."/>
            <person name="Yang J."/>
            <person name="Yang F."/>
            <person name="Zhang X."/>
            <person name="Zhang J."/>
            <person name="Yang G."/>
            <person name="Wu H."/>
            <person name="Qu D."/>
            <person name="Dong J."/>
            <person name="Sun L."/>
            <person name="Xue Y."/>
            <person name="Zhao A."/>
            <person name="Gao Y."/>
            <person name="Zhu J."/>
            <person name="Kan B."/>
            <person name="Ding K."/>
            <person name="Chen S."/>
            <person name="Cheng H."/>
            <person name="Yao Z."/>
            <person name="He B."/>
            <person name="Chen R."/>
            <person name="Ma D."/>
            <person name="Qiang B."/>
            <person name="Wen Y."/>
            <person name="Hou Y."/>
            <person name="Yu J."/>
        </authorList>
    </citation>
    <scope>NUCLEOTIDE SEQUENCE [LARGE SCALE GENOMIC DNA]</scope>
    <source>
        <strain evidence="2">301 / Serotype 2a</strain>
    </source>
</reference>